<evidence type="ECO:0000313" key="3">
    <source>
        <dbReference type="Proteomes" id="UP000886885"/>
    </source>
</evidence>
<feature type="domain" description="FAD dependent oxidoreductase" evidence="1">
    <location>
        <begin position="273"/>
        <end position="486"/>
    </location>
</feature>
<dbReference type="Pfam" id="PF01266">
    <property type="entry name" value="DAO"/>
    <property type="match status" value="2"/>
</dbReference>
<name>A0A8X8C2X0_POPTO</name>
<evidence type="ECO:0000259" key="1">
    <source>
        <dbReference type="Pfam" id="PF01266"/>
    </source>
</evidence>
<sequence>MLLSDTLTPAGHGQLGKIISPLSLSPSYSSRPLRYAVLGAGFAGLSVTWHLLKNSPKEKEMRIDIYDEVGIGGGASGISGGLLHPYSPKAKLLWRGAECWKESLMLLNVAEAAAGLSGVDDSDDSFIVRRRGILRPAANTKNLIVLTDNAQNYDASCRIETIDEDTAQNLVPKIHVPFNSAFYMPEAVNVHPLRYLQALFLACQNVVNESSTSSHGQKELYLHKKSVQNLLELEGDGKYYSLGLFYLVCMGVFDTCRHLVLDFFCYVHLGCEYDAVIICLGAKADMLPELSGRLPLRTCRGVIAHLQLPANISLKQDGLVFHDGCIEYLTEWSDALNVGWGGKLSLSGKTHVDHCFREEYPDHAPSILSDAWLAIQGSRSLYMGSTWEWKSRNSNPNVSVDEASRALQELLPKVSAFYPAIKDWTFTKANAGLRAMPPLTAHGSLPLLGCVNYFVGENVAGKYWLFGGLGSRGLLYHAWLGNLMAQAVISCNEQVIPSELTAWKNINR</sequence>
<organism evidence="2 3">
    <name type="scientific">Populus tomentosa</name>
    <name type="common">Chinese white poplar</name>
    <dbReference type="NCBI Taxonomy" id="118781"/>
    <lineage>
        <taxon>Eukaryota</taxon>
        <taxon>Viridiplantae</taxon>
        <taxon>Streptophyta</taxon>
        <taxon>Embryophyta</taxon>
        <taxon>Tracheophyta</taxon>
        <taxon>Spermatophyta</taxon>
        <taxon>Magnoliopsida</taxon>
        <taxon>eudicotyledons</taxon>
        <taxon>Gunneridae</taxon>
        <taxon>Pentapetalae</taxon>
        <taxon>rosids</taxon>
        <taxon>fabids</taxon>
        <taxon>Malpighiales</taxon>
        <taxon>Salicaceae</taxon>
        <taxon>Saliceae</taxon>
        <taxon>Populus</taxon>
    </lineage>
</organism>
<protein>
    <recommendedName>
        <fullName evidence="1">FAD dependent oxidoreductase domain-containing protein</fullName>
    </recommendedName>
</protein>
<dbReference type="GO" id="GO:0005737">
    <property type="term" value="C:cytoplasm"/>
    <property type="evidence" value="ECO:0007669"/>
    <property type="project" value="TreeGrafter"/>
</dbReference>
<accession>A0A8X8C2X0</accession>
<gene>
    <name evidence="2" type="ORF">POTOM_056385</name>
</gene>
<keyword evidence="3" id="KW-1185">Reference proteome</keyword>
<dbReference type="AlphaFoldDB" id="A0A8X8C2X0"/>
<feature type="domain" description="FAD dependent oxidoreductase" evidence="1">
    <location>
        <begin position="35"/>
        <end position="204"/>
    </location>
</feature>
<comment type="caution">
    <text evidence="2">The sequence shown here is derived from an EMBL/GenBank/DDBJ whole genome shotgun (WGS) entry which is preliminary data.</text>
</comment>
<proteinExistence type="predicted"/>
<dbReference type="OrthoDB" id="547145at2759"/>
<dbReference type="PANTHER" id="PTHR13847">
    <property type="entry name" value="SARCOSINE DEHYDROGENASE-RELATED"/>
    <property type="match status" value="1"/>
</dbReference>
<dbReference type="InterPro" id="IPR006076">
    <property type="entry name" value="FAD-dep_OxRdtase"/>
</dbReference>
<dbReference type="Proteomes" id="UP000886885">
    <property type="component" value="Chromosome 18A"/>
</dbReference>
<dbReference type="PANTHER" id="PTHR13847:SF261">
    <property type="entry name" value="FAD-DEPENDENT OXIDOREDUCTASE FAMILY PROTEIN"/>
    <property type="match status" value="1"/>
</dbReference>
<reference evidence="2" key="1">
    <citation type="journal article" date="2020" name="bioRxiv">
        <title>Hybrid origin of Populus tomentosa Carr. identified through genome sequencing and phylogenomic analysis.</title>
        <authorList>
            <person name="An X."/>
            <person name="Gao K."/>
            <person name="Chen Z."/>
            <person name="Li J."/>
            <person name="Yang X."/>
            <person name="Yang X."/>
            <person name="Zhou J."/>
            <person name="Guo T."/>
            <person name="Zhao T."/>
            <person name="Huang S."/>
            <person name="Miao D."/>
            <person name="Khan W.U."/>
            <person name="Rao P."/>
            <person name="Ye M."/>
            <person name="Lei B."/>
            <person name="Liao W."/>
            <person name="Wang J."/>
            <person name="Ji L."/>
            <person name="Li Y."/>
            <person name="Guo B."/>
            <person name="Mustafa N.S."/>
            <person name="Li S."/>
            <person name="Yun Q."/>
            <person name="Keller S.R."/>
            <person name="Mao J."/>
            <person name="Zhang R."/>
            <person name="Strauss S.H."/>
        </authorList>
    </citation>
    <scope>NUCLEOTIDE SEQUENCE</scope>
    <source>
        <strain evidence="2">GM15</strain>
        <tissue evidence="2">Leaf</tissue>
    </source>
</reference>
<evidence type="ECO:0000313" key="2">
    <source>
        <dbReference type="EMBL" id="KAG6740914.1"/>
    </source>
</evidence>
<dbReference type="EMBL" id="JAAWWB010000035">
    <property type="protein sequence ID" value="KAG6740914.1"/>
    <property type="molecule type" value="Genomic_DNA"/>
</dbReference>